<dbReference type="Proteomes" id="UP000265768">
    <property type="component" value="Unassembled WGS sequence"/>
</dbReference>
<evidence type="ECO:0000256" key="2">
    <source>
        <dbReference type="SAM" id="MobiDB-lite"/>
    </source>
</evidence>
<evidence type="ECO:0000259" key="3">
    <source>
        <dbReference type="SMART" id="SM00646"/>
    </source>
</evidence>
<dbReference type="PANTHER" id="PTHR30404">
    <property type="entry name" value="N-ACETYLMURAMOYL-L-ALANINE AMIDASE"/>
    <property type="match status" value="1"/>
</dbReference>
<dbReference type="SUPFAM" id="SSF53187">
    <property type="entry name" value="Zn-dependent exopeptidases"/>
    <property type="match status" value="1"/>
</dbReference>
<dbReference type="Pfam" id="PF01520">
    <property type="entry name" value="Amidase_3"/>
    <property type="match status" value="1"/>
</dbReference>
<gene>
    <name evidence="4" type="ORF">D5H75_22135</name>
</gene>
<dbReference type="AlphaFoldDB" id="A0A3A4BIA3"/>
<comment type="caution">
    <text evidence="4">The sequence shown here is derived from an EMBL/GenBank/DDBJ whole genome shotgun (WGS) entry which is preliminary data.</text>
</comment>
<feature type="compositionally biased region" description="Low complexity" evidence="2">
    <location>
        <begin position="40"/>
        <end position="61"/>
    </location>
</feature>
<dbReference type="GO" id="GO:0030288">
    <property type="term" value="C:outer membrane-bounded periplasmic space"/>
    <property type="evidence" value="ECO:0007669"/>
    <property type="project" value="TreeGrafter"/>
</dbReference>
<dbReference type="OrthoDB" id="3268878at2"/>
<reference evidence="4 5" key="1">
    <citation type="submission" date="2018-09" db="EMBL/GenBank/DDBJ databases">
        <title>YIM 75507 draft genome.</title>
        <authorList>
            <person name="Tang S."/>
            <person name="Feng Y."/>
        </authorList>
    </citation>
    <scope>NUCLEOTIDE SEQUENCE [LARGE SCALE GENOMIC DNA]</scope>
    <source>
        <strain evidence="4 5">YIM 75507</strain>
    </source>
</reference>
<dbReference type="GO" id="GO:0009253">
    <property type="term" value="P:peptidoglycan catabolic process"/>
    <property type="evidence" value="ECO:0007669"/>
    <property type="project" value="InterPro"/>
</dbReference>
<protein>
    <submittedName>
        <fullName evidence="4">N-acetylmuramoyl-L-alanine amidase</fullName>
    </submittedName>
</protein>
<dbReference type="InterPro" id="IPR002508">
    <property type="entry name" value="MurNAc-LAA_cat"/>
</dbReference>
<dbReference type="EMBL" id="QZEY01000008">
    <property type="protein sequence ID" value="RJL30982.1"/>
    <property type="molecule type" value="Genomic_DNA"/>
</dbReference>
<dbReference type="PROSITE" id="PS51257">
    <property type="entry name" value="PROKAR_LIPOPROTEIN"/>
    <property type="match status" value="1"/>
</dbReference>
<feature type="region of interest" description="Disordered" evidence="2">
    <location>
        <begin position="38"/>
        <end position="79"/>
    </location>
</feature>
<sequence length="294" mass="30351">MIDHGRRQVGATLRGRVIGALLAGACALGVAGCGGGENGAGESPAASAGSSEVSPAGRLPVVPSPSAPTAPRTMAEEGSLRGKSVVIDPGHNGGNAAHPEIINKQVDVITQRKPCDTTGTAGGSLSEASFTWDVSQRLAKILKAEGAKVVMTRKNNSGVGPCITERAAIGNKAKADVAISVHADGAGAGQHGFHVIGPKPVNGPVDKVVKQSQRLAYDIRDAFHEAGYAYSTYIGKKGLIFRDDLGGLNLSTVPKVFLECGNMRNQGDLAKMRTPQGRQRIAEAIADGLRDYLT</sequence>
<keyword evidence="5" id="KW-1185">Reference proteome</keyword>
<evidence type="ECO:0000313" key="5">
    <source>
        <dbReference type="Proteomes" id="UP000265768"/>
    </source>
</evidence>
<evidence type="ECO:0000313" key="4">
    <source>
        <dbReference type="EMBL" id="RJL30982.1"/>
    </source>
</evidence>
<dbReference type="Gene3D" id="3.40.630.40">
    <property type="entry name" value="Zn-dependent exopeptidases"/>
    <property type="match status" value="1"/>
</dbReference>
<name>A0A3A4BIA3_9ACTN</name>
<dbReference type="InterPro" id="IPR050695">
    <property type="entry name" value="N-acetylmuramoyl_amidase_3"/>
</dbReference>
<organism evidence="4 5">
    <name type="scientific">Bailinhaonella thermotolerans</name>
    <dbReference type="NCBI Taxonomy" id="1070861"/>
    <lineage>
        <taxon>Bacteria</taxon>
        <taxon>Bacillati</taxon>
        <taxon>Actinomycetota</taxon>
        <taxon>Actinomycetes</taxon>
        <taxon>Streptosporangiales</taxon>
        <taxon>Streptosporangiaceae</taxon>
        <taxon>Bailinhaonella</taxon>
    </lineage>
</organism>
<feature type="domain" description="MurNAc-LAA" evidence="3">
    <location>
        <begin position="167"/>
        <end position="290"/>
    </location>
</feature>
<dbReference type="CDD" id="cd02696">
    <property type="entry name" value="MurNAc-LAA"/>
    <property type="match status" value="1"/>
</dbReference>
<dbReference type="GO" id="GO:0008745">
    <property type="term" value="F:N-acetylmuramoyl-L-alanine amidase activity"/>
    <property type="evidence" value="ECO:0007669"/>
    <property type="project" value="InterPro"/>
</dbReference>
<keyword evidence="1" id="KW-0378">Hydrolase</keyword>
<proteinExistence type="predicted"/>
<evidence type="ECO:0000256" key="1">
    <source>
        <dbReference type="ARBA" id="ARBA00022801"/>
    </source>
</evidence>
<dbReference type="SMART" id="SM00646">
    <property type="entry name" value="Ami_3"/>
    <property type="match status" value="1"/>
</dbReference>
<accession>A0A3A4BIA3</accession>
<dbReference type="PANTHER" id="PTHR30404:SF0">
    <property type="entry name" value="N-ACETYLMURAMOYL-L-ALANINE AMIDASE AMIC"/>
    <property type="match status" value="1"/>
</dbReference>